<dbReference type="Pfam" id="PF00892">
    <property type="entry name" value="EamA"/>
    <property type="match status" value="2"/>
</dbReference>
<feature type="transmembrane region" description="Helical" evidence="1">
    <location>
        <begin position="73"/>
        <end position="94"/>
    </location>
</feature>
<gene>
    <name evidence="3" type="ORF">A4A59_11555</name>
</gene>
<keyword evidence="1" id="KW-1133">Transmembrane helix</keyword>
<feature type="transmembrane region" description="Helical" evidence="1">
    <location>
        <begin position="240"/>
        <end position="258"/>
    </location>
</feature>
<feature type="transmembrane region" description="Helical" evidence="1">
    <location>
        <begin position="181"/>
        <end position="204"/>
    </location>
</feature>
<dbReference type="RefSeq" id="WP_062940720.1">
    <property type="nucleotide sequence ID" value="NZ_CP171844.1"/>
</dbReference>
<evidence type="ECO:0000256" key="1">
    <source>
        <dbReference type="SAM" id="Phobius"/>
    </source>
</evidence>
<reference evidence="3" key="1">
    <citation type="submission" date="2016-03" db="EMBL/GenBank/DDBJ databases">
        <title>Microsymbionts genomes from the relict species Vavilovia formosa.</title>
        <authorList>
            <person name="Chirak E."/>
            <person name="Kimeklis A."/>
            <person name="Kopat V."/>
            <person name="Andronov E."/>
        </authorList>
    </citation>
    <scope>NUCLEOTIDE SEQUENCE [LARGE SCALE GENOMIC DNA]</scope>
    <source>
        <strain evidence="3">Vaf12</strain>
    </source>
</reference>
<dbReference type="PANTHER" id="PTHR22911:SF135">
    <property type="entry name" value="BLR4310 PROTEIN"/>
    <property type="match status" value="1"/>
</dbReference>
<feature type="transmembrane region" description="Helical" evidence="1">
    <location>
        <begin position="125"/>
        <end position="143"/>
    </location>
</feature>
<feature type="transmembrane region" description="Helical" evidence="1">
    <location>
        <begin position="149"/>
        <end position="169"/>
    </location>
</feature>
<evidence type="ECO:0000313" key="3">
    <source>
        <dbReference type="EMBL" id="KZB02184.1"/>
    </source>
</evidence>
<feature type="domain" description="EamA" evidence="2">
    <location>
        <begin position="11"/>
        <end position="143"/>
    </location>
</feature>
<dbReference type="EMBL" id="LVYU01000076">
    <property type="protein sequence ID" value="KZB02184.1"/>
    <property type="molecule type" value="Genomic_DNA"/>
</dbReference>
<accession>A0A154INM2</accession>
<dbReference type="SUPFAM" id="SSF103481">
    <property type="entry name" value="Multidrug resistance efflux transporter EmrE"/>
    <property type="match status" value="2"/>
</dbReference>
<dbReference type="PANTHER" id="PTHR22911">
    <property type="entry name" value="ACYL-MALONYL CONDENSING ENZYME-RELATED"/>
    <property type="match status" value="1"/>
</dbReference>
<protein>
    <recommendedName>
        <fullName evidence="2">EamA domain-containing protein</fullName>
    </recommendedName>
</protein>
<keyword evidence="1" id="KW-0472">Membrane</keyword>
<feature type="transmembrane region" description="Helical" evidence="1">
    <location>
        <begin position="12"/>
        <end position="31"/>
    </location>
</feature>
<dbReference type="InterPro" id="IPR000620">
    <property type="entry name" value="EamA_dom"/>
</dbReference>
<feature type="transmembrane region" description="Helical" evidence="1">
    <location>
        <begin position="100"/>
        <end position="120"/>
    </location>
</feature>
<comment type="caution">
    <text evidence="3">The sequence shown here is derived from an EMBL/GenBank/DDBJ whole genome shotgun (WGS) entry which is preliminary data.</text>
</comment>
<dbReference type="AlphaFoldDB" id="A0A154INM2"/>
<feature type="transmembrane region" description="Helical" evidence="1">
    <location>
        <begin position="210"/>
        <end position="228"/>
    </location>
</feature>
<feature type="transmembrane region" description="Helical" evidence="1">
    <location>
        <begin position="264"/>
        <end position="285"/>
    </location>
</feature>
<keyword evidence="1" id="KW-0812">Transmembrane</keyword>
<proteinExistence type="predicted"/>
<dbReference type="GO" id="GO:0016020">
    <property type="term" value="C:membrane"/>
    <property type="evidence" value="ECO:0007669"/>
    <property type="project" value="InterPro"/>
</dbReference>
<feature type="transmembrane region" description="Helical" evidence="1">
    <location>
        <begin position="37"/>
        <end position="61"/>
    </location>
</feature>
<sequence>MFPTALSDHRKGLLLTAIGGLALSVDIPLMRLAGGELWSILAARSIATLGVTLLVATVLRIANGRWPLLVPGWPGLVTGLLYGLTTVVFLLAVFNTSTANVVFIVAFNPMFAALLSWIFLKERPALATLIAMAAMIFGVGLIVRDGLSGGHLFGDIMALLTAFIIAAAITISRASRREMGFVSLLSTVLPAAVGLISVMPAGGFSIEHPAWILFNGAVMMPLAFWCLATGPRYLSAPEVGMFYLLETVLAPIWVWLIFAETPAAMTLVGGGILVAAIAAHSVWIVRRKSIVQMAV</sequence>
<feature type="domain" description="EamA" evidence="2">
    <location>
        <begin position="153"/>
        <end position="278"/>
    </location>
</feature>
<name>A0A154INM2_RHILE</name>
<dbReference type="InterPro" id="IPR037185">
    <property type="entry name" value="EmrE-like"/>
</dbReference>
<organism evidence="3">
    <name type="scientific">Rhizobium leguminosarum</name>
    <dbReference type="NCBI Taxonomy" id="384"/>
    <lineage>
        <taxon>Bacteria</taxon>
        <taxon>Pseudomonadati</taxon>
        <taxon>Pseudomonadota</taxon>
        <taxon>Alphaproteobacteria</taxon>
        <taxon>Hyphomicrobiales</taxon>
        <taxon>Rhizobiaceae</taxon>
        <taxon>Rhizobium/Agrobacterium group</taxon>
        <taxon>Rhizobium</taxon>
    </lineage>
</organism>
<evidence type="ECO:0000259" key="2">
    <source>
        <dbReference type="Pfam" id="PF00892"/>
    </source>
</evidence>